<gene>
    <name evidence="2" type="ORF">M9R32_12820</name>
</gene>
<dbReference type="PROSITE" id="PS50994">
    <property type="entry name" value="INTEGRASE"/>
    <property type="match status" value="1"/>
</dbReference>
<reference evidence="2" key="1">
    <citation type="submission" date="2022-05" db="EMBL/GenBank/DDBJ databases">
        <authorList>
            <person name="Colautti A."/>
            <person name="Iacumin L."/>
        </authorList>
    </citation>
    <scope>NUCLEOTIDE SEQUENCE</scope>
    <source>
        <strain evidence="2">SK 55</strain>
    </source>
</reference>
<sequence length="291" mass="34138">MSVYDEDFEFILAHKEQYPVKQLVKITSLSRSGFYKKLNKSNTRTQEQKDKPLLNMMLSIYITHGGNLGNTRFKDELFNKYNIVVNIKRIARMRRMYNLPLKTMKRKYKVRNHLHVLVDNLLNRNFRAIKPGVKFSIDITYLEVLKPHKNFLFLCAIKDLYNNEIVAYSIGQNQTISLVYAALKQLKEKGFVKGAILHSDQGAQFTNPSYRNRLKEMHLTQSMSRRGNCWDNACIESFFGKLKTEMPGFSIPETEEEMIKSVTNYITYYNEVRPQLKFKMSPVAHRLKLEA</sequence>
<organism evidence="2 3">
    <name type="scientific">Paenisporosarcina quisquiliarum</name>
    <dbReference type="NCBI Taxonomy" id="365346"/>
    <lineage>
        <taxon>Bacteria</taxon>
        <taxon>Bacillati</taxon>
        <taxon>Bacillota</taxon>
        <taxon>Bacilli</taxon>
        <taxon>Bacillales</taxon>
        <taxon>Caryophanaceae</taxon>
        <taxon>Paenisporosarcina</taxon>
    </lineage>
</organism>
<dbReference type="RefSeq" id="WP_269927141.1">
    <property type="nucleotide sequence ID" value="NZ_JAMKBJ010000012.1"/>
</dbReference>
<dbReference type="PANTHER" id="PTHR46889:SF5">
    <property type="entry name" value="INTEGRASE PROTEIN"/>
    <property type="match status" value="1"/>
</dbReference>
<dbReference type="Proteomes" id="UP001152173">
    <property type="component" value="Unassembled WGS sequence"/>
</dbReference>
<protein>
    <submittedName>
        <fullName evidence="2">IS3 family transposase</fullName>
    </submittedName>
</protein>
<evidence type="ECO:0000259" key="1">
    <source>
        <dbReference type="PROSITE" id="PS50994"/>
    </source>
</evidence>
<evidence type="ECO:0000313" key="2">
    <source>
        <dbReference type="EMBL" id="MCZ8538071.1"/>
    </source>
</evidence>
<dbReference type="EMBL" id="JAMKBJ010000012">
    <property type="protein sequence ID" value="MCZ8538071.1"/>
    <property type="molecule type" value="Genomic_DNA"/>
</dbReference>
<dbReference type="NCBIfam" id="NF033516">
    <property type="entry name" value="transpos_IS3"/>
    <property type="match status" value="1"/>
</dbReference>
<dbReference type="InterPro" id="IPR036397">
    <property type="entry name" value="RNaseH_sf"/>
</dbReference>
<dbReference type="InterPro" id="IPR001584">
    <property type="entry name" value="Integrase_cat-core"/>
</dbReference>
<dbReference type="Pfam" id="PF13333">
    <property type="entry name" value="rve_2"/>
    <property type="match status" value="1"/>
</dbReference>
<dbReference type="InterPro" id="IPR048020">
    <property type="entry name" value="Transpos_IS3"/>
</dbReference>
<dbReference type="PANTHER" id="PTHR46889">
    <property type="entry name" value="TRANSPOSASE INSF FOR INSERTION SEQUENCE IS3B-RELATED"/>
    <property type="match status" value="1"/>
</dbReference>
<dbReference type="AlphaFoldDB" id="A0A9X3LJC6"/>
<name>A0A9X3LJC6_9BACL</name>
<dbReference type="InterPro" id="IPR050900">
    <property type="entry name" value="Transposase_IS3/IS150/IS904"/>
</dbReference>
<evidence type="ECO:0000313" key="3">
    <source>
        <dbReference type="Proteomes" id="UP001152173"/>
    </source>
</evidence>
<comment type="caution">
    <text evidence="2">The sequence shown here is derived from an EMBL/GenBank/DDBJ whole genome shotgun (WGS) entry which is preliminary data.</text>
</comment>
<dbReference type="GO" id="GO:0015074">
    <property type="term" value="P:DNA integration"/>
    <property type="evidence" value="ECO:0007669"/>
    <property type="project" value="InterPro"/>
</dbReference>
<dbReference type="Gene3D" id="3.30.420.10">
    <property type="entry name" value="Ribonuclease H-like superfamily/Ribonuclease H"/>
    <property type="match status" value="1"/>
</dbReference>
<proteinExistence type="predicted"/>
<accession>A0A9X3LJC6</accession>
<keyword evidence="3" id="KW-1185">Reference proteome</keyword>
<dbReference type="GO" id="GO:0003676">
    <property type="term" value="F:nucleic acid binding"/>
    <property type="evidence" value="ECO:0007669"/>
    <property type="project" value="InterPro"/>
</dbReference>
<dbReference type="Pfam" id="PF00665">
    <property type="entry name" value="rve"/>
    <property type="match status" value="1"/>
</dbReference>
<feature type="domain" description="Integrase catalytic" evidence="1">
    <location>
        <begin position="127"/>
        <end position="290"/>
    </location>
</feature>
<dbReference type="SUPFAM" id="SSF53098">
    <property type="entry name" value="Ribonuclease H-like"/>
    <property type="match status" value="1"/>
</dbReference>
<dbReference type="InterPro" id="IPR012337">
    <property type="entry name" value="RNaseH-like_sf"/>
</dbReference>